<proteinExistence type="predicted"/>
<keyword evidence="2" id="KW-1185">Reference proteome</keyword>
<dbReference type="Proteomes" id="UP001630127">
    <property type="component" value="Unassembled WGS sequence"/>
</dbReference>
<dbReference type="EMBL" id="JBJUIK010000007">
    <property type="protein sequence ID" value="KAL3522302.1"/>
    <property type="molecule type" value="Genomic_DNA"/>
</dbReference>
<organism evidence="1 2">
    <name type="scientific">Cinchona calisaya</name>
    <dbReference type="NCBI Taxonomy" id="153742"/>
    <lineage>
        <taxon>Eukaryota</taxon>
        <taxon>Viridiplantae</taxon>
        <taxon>Streptophyta</taxon>
        <taxon>Embryophyta</taxon>
        <taxon>Tracheophyta</taxon>
        <taxon>Spermatophyta</taxon>
        <taxon>Magnoliopsida</taxon>
        <taxon>eudicotyledons</taxon>
        <taxon>Gunneridae</taxon>
        <taxon>Pentapetalae</taxon>
        <taxon>asterids</taxon>
        <taxon>lamiids</taxon>
        <taxon>Gentianales</taxon>
        <taxon>Rubiaceae</taxon>
        <taxon>Cinchonoideae</taxon>
        <taxon>Cinchoneae</taxon>
        <taxon>Cinchona</taxon>
    </lineage>
</organism>
<dbReference type="AlphaFoldDB" id="A0ABD2ZVU9"/>
<gene>
    <name evidence="1" type="ORF">ACH5RR_015136</name>
</gene>
<name>A0ABD2ZVU9_9GENT</name>
<reference evidence="1 2" key="1">
    <citation type="submission" date="2024-11" db="EMBL/GenBank/DDBJ databases">
        <title>A near-complete genome assembly of Cinchona calisaya.</title>
        <authorList>
            <person name="Lian D.C."/>
            <person name="Zhao X.W."/>
            <person name="Wei L."/>
        </authorList>
    </citation>
    <scope>NUCLEOTIDE SEQUENCE [LARGE SCALE GENOMIC DNA]</scope>
    <source>
        <tissue evidence="1">Nenye</tissue>
    </source>
</reference>
<protein>
    <submittedName>
        <fullName evidence="1">Uncharacterized protein</fullName>
    </submittedName>
</protein>
<accession>A0ABD2ZVU9</accession>
<sequence length="83" mass="9897">MQVRDSVGTYTLNMKANIGRPTSDILRMQIFKRSSHAQFIKWLRRILRTEDYLPSDMHFPYKVISCYAVFLTELQRRTKNAIE</sequence>
<evidence type="ECO:0000313" key="2">
    <source>
        <dbReference type="Proteomes" id="UP001630127"/>
    </source>
</evidence>
<evidence type="ECO:0000313" key="1">
    <source>
        <dbReference type="EMBL" id="KAL3522302.1"/>
    </source>
</evidence>
<comment type="caution">
    <text evidence="1">The sequence shown here is derived from an EMBL/GenBank/DDBJ whole genome shotgun (WGS) entry which is preliminary data.</text>
</comment>